<dbReference type="EMBL" id="CP018820">
    <property type="protein sequence ID" value="APR53142.1"/>
    <property type="molecule type" value="Genomic_DNA"/>
</dbReference>
<dbReference type="RefSeq" id="WP_075151814.1">
    <property type="nucleotide sequence ID" value="NZ_CP018820.1"/>
</dbReference>
<keyword evidence="4" id="KW-1185">Reference proteome</keyword>
<dbReference type="Gene3D" id="3.30.70.100">
    <property type="match status" value="1"/>
</dbReference>
<dbReference type="Proteomes" id="UP000286681">
    <property type="component" value="Unassembled WGS sequence"/>
</dbReference>
<dbReference type="KEGG" id="skr:BRX40_12525"/>
<dbReference type="STRING" id="93064.BRX40_12525"/>
<reference evidence="4" key="2">
    <citation type="submission" date="2016-12" db="EMBL/GenBank/DDBJ databases">
        <title>Whole genome sequencing of Sphingomonas sp. ABOJV.</title>
        <authorList>
            <person name="Conlan S."/>
            <person name="Thomas P.J."/>
            <person name="Mullikin J."/>
            <person name="Palmore T.N."/>
            <person name="Frank K.M."/>
            <person name="Segre J.A."/>
        </authorList>
    </citation>
    <scope>NUCLEOTIDE SEQUENCE [LARGE SCALE GENOMIC DNA]</scope>
    <source>
        <strain evidence="4">ABOJV</strain>
    </source>
</reference>
<dbReference type="PROSITE" id="PS50846">
    <property type="entry name" value="HMA_2"/>
    <property type="match status" value="1"/>
</dbReference>
<evidence type="ECO:0000313" key="2">
    <source>
        <dbReference type="EMBL" id="APR53142.1"/>
    </source>
</evidence>
<gene>
    <name evidence="2" type="ORF">BRX40_12525</name>
    <name evidence="3" type="ORF">CA257_07305</name>
</gene>
<dbReference type="GeneID" id="44133390"/>
<reference evidence="2" key="1">
    <citation type="submission" date="2016-12" db="EMBL/GenBank/DDBJ databases">
        <title>Whole genome sequencing of Sphingomonas koreensis.</title>
        <authorList>
            <person name="Conlan S."/>
            <person name="Thomas P.J."/>
            <person name="Mullikin J."/>
            <person name="Palmore T.N."/>
            <person name="Frank K.M."/>
            <person name="Segre J.A."/>
        </authorList>
    </citation>
    <scope>NUCLEOTIDE SEQUENCE</scope>
    <source>
        <strain evidence="2">ABOJV</strain>
    </source>
</reference>
<dbReference type="AlphaFoldDB" id="A0A1L6JB45"/>
<dbReference type="GO" id="GO:0046872">
    <property type="term" value="F:metal ion binding"/>
    <property type="evidence" value="ECO:0007669"/>
    <property type="project" value="InterPro"/>
</dbReference>
<proteinExistence type="predicted"/>
<feature type="domain" description="HMA" evidence="1">
    <location>
        <begin position="1"/>
        <end position="63"/>
    </location>
</feature>
<sequence length="71" mass="7434">MVHFHIPDMTCGSCARAVIKAVQSVDPEACIETDPPARTVRVESVADVSALLAVLGEAGYPAERRPEATAG</sequence>
<dbReference type="InterPro" id="IPR036163">
    <property type="entry name" value="HMA_dom_sf"/>
</dbReference>
<reference evidence="3 5" key="3">
    <citation type="submission" date="2018-07" db="EMBL/GenBank/DDBJ databases">
        <title>Genomic and Epidemiologic Investigation of an Indolent Hospital Outbreak.</title>
        <authorList>
            <person name="Johnson R.C."/>
            <person name="Deming C."/>
            <person name="Conlan S."/>
            <person name="Zellmer C.J."/>
            <person name="Michelin A.V."/>
            <person name="Lee-Lin S."/>
            <person name="Thomas P.J."/>
            <person name="Park M."/>
            <person name="Weingarten R.A."/>
            <person name="Less J."/>
            <person name="Dekker J.P."/>
            <person name="Frank K.M."/>
            <person name="Musser K.A."/>
            <person name="Mcquiston J.R."/>
            <person name="Henderson D.K."/>
            <person name="Lau A.F."/>
            <person name="Palmore T.N."/>
            <person name="Segre J.A."/>
        </authorList>
    </citation>
    <scope>NUCLEOTIDE SEQUENCE [LARGE SCALE GENOMIC DNA]</scope>
    <source>
        <strain evidence="3 5">SK-NIH.Env10_0317</strain>
    </source>
</reference>
<name>A0A1L6JB45_9SPHN</name>
<dbReference type="Pfam" id="PF00403">
    <property type="entry name" value="HMA"/>
    <property type="match status" value="1"/>
</dbReference>
<dbReference type="CDD" id="cd00371">
    <property type="entry name" value="HMA"/>
    <property type="match status" value="1"/>
</dbReference>
<evidence type="ECO:0000313" key="3">
    <source>
        <dbReference type="EMBL" id="RSV04719.1"/>
    </source>
</evidence>
<evidence type="ECO:0000313" key="4">
    <source>
        <dbReference type="Proteomes" id="UP000185161"/>
    </source>
</evidence>
<dbReference type="OrthoDB" id="9801832at2"/>
<evidence type="ECO:0000313" key="5">
    <source>
        <dbReference type="Proteomes" id="UP000286681"/>
    </source>
</evidence>
<dbReference type="InterPro" id="IPR006121">
    <property type="entry name" value="HMA_dom"/>
</dbReference>
<dbReference type="EMBL" id="QQWO01000005">
    <property type="protein sequence ID" value="RSV04719.1"/>
    <property type="molecule type" value="Genomic_DNA"/>
</dbReference>
<dbReference type="SUPFAM" id="SSF55008">
    <property type="entry name" value="HMA, heavy metal-associated domain"/>
    <property type="match status" value="1"/>
</dbReference>
<dbReference type="Proteomes" id="UP000185161">
    <property type="component" value="Chromosome"/>
</dbReference>
<protein>
    <submittedName>
        <fullName evidence="3">Copper chaperone</fullName>
    </submittedName>
    <submittedName>
        <fullName evidence="2">Heavy metal transport/detoxification protein</fullName>
    </submittedName>
</protein>
<evidence type="ECO:0000259" key="1">
    <source>
        <dbReference type="PROSITE" id="PS50846"/>
    </source>
</evidence>
<organism evidence="2 4">
    <name type="scientific">Sphingomonas koreensis</name>
    <dbReference type="NCBI Taxonomy" id="93064"/>
    <lineage>
        <taxon>Bacteria</taxon>
        <taxon>Pseudomonadati</taxon>
        <taxon>Pseudomonadota</taxon>
        <taxon>Alphaproteobacteria</taxon>
        <taxon>Sphingomonadales</taxon>
        <taxon>Sphingomonadaceae</taxon>
        <taxon>Sphingomonas</taxon>
    </lineage>
</organism>
<accession>A0A1L6JB45</accession>